<keyword evidence="7 8" id="KW-0472">Membrane</keyword>
<evidence type="ECO:0000256" key="7">
    <source>
        <dbReference type="ARBA" id="ARBA00023136"/>
    </source>
</evidence>
<dbReference type="RefSeq" id="WP_065255690.1">
    <property type="nucleotide sequence ID" value="NZ_JARDJM010000022.1"/>
</dbReference>
<dbReference type="SUPFAM" id="SSF161098">
    <property type="entry name" value="MetI-like"/>
    <property type="match status" value="2"/>
</dbReference>
<feature type="domain" description="ABC transmembrane type-1" evidence="9">
    <location>
        <begin position="52"/>
        <end position="253"/>
    </location>
</feature>
<evidence type="ECO:0000256" key="1">
    <source>
        <dbReference type="ARBA" id="ARBA00004429"/>
    </source>
</evidence>
<feature type="transmembrane region" description="Helical" evidence="8">
    <location>
        <begin position="137"/>
        <end position="156"/>
    </location>
</feature>
<dbReference type="OrthoDB" id="9790211at2"/>
<feature type="transmembrane region" description="Helical" evidence="8">
    <location>
        <begin position="284"/>
        <end position="305"/>
    </location>
</feature>
<evidence type="ECO:0000259" key="9">
    <source>
        <dbReference type="PROSITE" id="PS50928"/>
    </source>
</evidence>
<name>A0A1B8Q778_MORLA</name>
<feature type="transmembrane region" description="Helical" evidence="8">
    <location>
        <begin position="193"/>
        <end position="217"/>
    </location>
</feature>
<sequence length="535" mass="58733">MPMNSSSILPRLWLGLCALLVLVPLSVIVFALNSFDAEIWHFLLDYELPLLLKNTALLVLGVGIGVTVLGTTTAWLTAMTDFPLKRFFGWAMMLPLAMPAYVLAFVQLGIFDYTGTISTYLRQAWGFENGLPDIRNGFGLTVVMSLTLYPYVYLLAKNAFGSMGNRALEAGASLGLSSVQSFLKLALPMARPWIAGGSILALMEVLADFGAVSVFGYDTFTTAIYQAWFGFYSLDTAKQLASLLIGLVFVFLLLEQLSRGRRRFETTGRANHHRNIVLTGYKKWFATLYCGLILCLSFVIPIIQLTAWAMSSWQQIVLSELLMQIWHSVSISLMSAVAVAVVALFIAIAARLDKSRYALIATKISTLGYAIPGTVLAVGVFVPVAWLDNWLIANISAFSGSDAIFKGTIFAMLIALLIRFLALGVQSVDAGMKRIRNTHIEAAASLGATPFGTVYRVYLPLIKSALGVSMLMVFVDTMKEMPITLMMRPFNWDTLAVRIFAFTSEGLYDKASFPALAIILTGLIPVILFSKMNQK</sequence>
<keyword evidence="4" id="KW-0997">Cell inner membrane</keyword>
<accession>A0A1B8Q778</accession>
<dbReference type="Pfam" id="PF00528">
    <property type="entry name" value="BPD_transp_1"/>
    <property type="match status" value="2"/>
</dbReference>
<protein>
    <submittedName>
        <fullName evidence="10">ABC transporter permease</fullName>
    </submittedName>
</protein>
<dbReference type="GO" id="GO:0055085">
    <property type="term" value="P:transmembrane transport"/>
    <property type="evidence" value="ECO:0007669"/>
    <property type="project" value="InterPro"/>
</dbReference>
<feature type="domain" description="ABC transmembrane type-1" evidence="9">
    <location>
        <begin position="325"/>
        <end position="529"/>
    </location>
</feature>
<organism evidence="10 11">
    <name type="scientific">Moraxella lacunata</name>
    <dbReference type="NCBI Taxonomy" id="477"/>
    <lineage>
        <taxon>Bacteria</taxon>
        <taxon>Pseudomonadati</taxon>
        <taxon>Pseudomonadota</taxon>
        <taxon>Gammaproteobacteria</taxon>
        <taxon>Moraxellales</taxon>
        <taxon>Moraxellaceae</taxon>
        <taxon>Moraxella</taxon>
    </lineage>
</organism>
<evidence type="ECO:0000256" key="4">
    <source>
        <dbReference type="ARBA" id="ARBA00022519"/>
    </source>
</evidence>
<feature type="transmembrane region" description="Helical" evidence="8">
    <location>
        <begin position="457"/>
        <end position="475"/>
    </location>
</feature>
<dbReference type="InterPro" id="IPR000515">
    <property type="entry name" value="MetI-like"/>
</dbReference>
<dbReference type="EMBL" id="LZMS01000033">
    <property type="protein sequence ID" value="OBX65614.1"/>
    <property type="molecule type" value="Genomic_DNA"/>
</dbReference>
<feature type="transmembrane region" description="Helical" evidence="8">
    <location>
        <begin position="511"/>
        <end position="529"/>
    </location>
</feature>
<comment type="caution">
    <text evidence="10">The sequence shown here is derived from an EMBL/GenBank/DDBJ whole genome shotgun (WGS) entry which is preliminary data.</text>
</comment>
<evidence type="ECO:0000256" key="6">
    <source>
        <dbReference type="ARBA" id="ARBA00022989"/>
    </source>
</evidence>
<dbReference type="InterPro" id="IPR035906">
    <property type="entry name" value="MetI-like_sf"/>
</dbReference>
<dbReference type="PANTHER" id="PTHR43357">
    <property type="entry name" value="INNER MEMBRANE ABC TRANSPORTER PERMEASE PROTEIN YDCV"/>
    <property type="match status" value="1"/>
</dbReference>
<feature type="transmembrane region" description="Helical" evidence="8">
    <location>
        <begin position="325"/>
        <end position="352"/>
    </location>
</feature>
<proteinExistence type="inferred from homology"/>
<evidence type="ECO:0000313" key="10">
    <source>
        <dbReference type="EMBL" id="OBX65614.1"/>
    </source>
</evidence>
<feature type="transmembrane region" description="Helical" evidence="8">
    <location>
        <begin position="364"/>
        <end position="387"/>
    </location>
</feature>
<gene>
    <name evidence="10" type="ORF">A9309_01935</name>
</gene>
<evidence type="ECO:0000256" key="5">
    <source>
        <dbReference type="ARBA" id="ARBA00022692"/>
    </source>
</evidence>
<dbReference type="PANTHER" id="PTHR43357:SF3">
    <property type="entry name" value="FE(3+)-TRANSPORT SYSTEM PERMEASE PROTEIN FBPB 2"/>
    <property type="match status" value="1"/>
</dbReference>
<keyword evidence="2 8" id="KW-0813">Transport</keyword>
<comment type="similarity">
    <text evidence="8">Belongs to the binding-protein-dependent transport system permease family.</text>
</comment>
<feature type="transmembrane region" description="Helical" evidence="8">
    <location>
        <begin position="237"/>
        <end position="254"/>
    </location>
</feature>
<reference evidence="10 11" key="1">
    <citation type="submission" date="2016-06" db="EMBL/GenBank/DDBJ databases">
        <title>Draft genome of Moraxella lacunata CCUG 57757A.</title>
        <authorList>
            <person name="Salva-Serra F."/>
            <person name="Engstrom-Jakobsson H."/>
            <person name="Thorell K."/>
            <person name="Gonzales-Siles L."/>
            <person name="Karlsson R."/>
            <person name="Boulund F."/>
            <person name="Engstrand L."/>
            <person name="Kristiansson E."/>
            <person name="Moore E."/>
        </authorList>
    </citation>
    <scope>NUCLEOTIDE SEQUENCE [LARGE SCALE GENOMIC DNA]</scope>
    <source>
        <strain evidence="10 11">CCUG 57757A</strain>
    </source>
</reference>
<dbReference type="CDD" id="cd06261">
    <property type="entry name" value="TM_PBP2"/>
    <property type="match status" value="2"/>
</dbReference>
<keyword evidence="5 8" id="KW-0812">Transmembrane</keyword>
<evidence type="ECO:0000256" key="3">
    <source>
        <dbReference type="ARBA" id="ARBA00022475"/>
    </source>
</evidence>
<dbReference type="PROSITE" id="PS50928">
    <property type="entry name" value="ABC_TM1"/>
    <property type="match status" value="2"/>
</dbReference>
<keyword evidence="6 8" id="KW-1133">Transmembrane helix</keyword>
<evidence type="ECO:0000256" key="2">
    <source>
        <dbReference type="ARBA" id="ARBA00022448"/>
    </source>
</evidence>
<dbReference type="Proteomes" id="UP000092607">
    <property type="component" value="Unassembled WGS sequence"/>
</dbReference>
<feature type="transmembrane region" description="Helical" evidence="8">
    <location>
        <begin position="88"/>
        <end position="111"/>
    </location>
</feature>
<comment type="subcellular location">
    <subcellularLocation>
        <location evidence="1">Cell inner membrane</location>
        <topology evidence="1">Multi-pass membrane protein</topology>
    </subcellularLocation>
    <subcellularLocation>
        <location evidence="8">Cell membrane</location>
        <topology evidence="8">Multi-pass membrane protein</topology>
    </subcellularLocation>
</comment>
<evidence type="ECO:0000256" key="8">
    <source>
        <dbReference type="RuleBase" id="RU363032"/>
    </source>
</evidence>
<dbReference type="GO" id="GO:0005886">
    <property type="term" value="C:plasma membrane"/>
    <property type="evidence" value="ECO:0007669"/>
    <property type="project" value="UniProtKB-SubCell"/>
</dbReference>
<dbReference type="AlphaFoldDB" id="A0A1B8Q778"/>
<feature type="transmembrane region" description="Helical" evidence="8">
    <location>
        <begin position="407"/>
        <end position="425"/>
    </location>
</feature>
<keyword evidence="3" id="KW-1003">Cell membrane</keyword>
<evidence type="ECO:0000313" key="11">
    <source>
        <dbReference type="Proteomes" id="UP000092607"/>
    </source>
</evidence>
<dbReference type="FunFam" id="1.10.3720.10:FF:000088">
    <property type="entry name" value="Iron(III) ABC transporter, permease protein"/>
    <property type="match status" value="1"/>
</dbReference>
<feature type="transmembrane region" description="Helical" evidence="8">
    <location>
        <begin position="55"/>
        <end position="76"/>
    </location>
</feature>
<dbReference type="Gene3D" id="1.10.3720.10">
    <property type="entry name" value="MetI-like"/>
    <property type="match status" value="2"/>
</dbReference>